<proteinExistence type="inferred from homology"/>
<organism evidence="7 8">
    <name type="scientific">Vibrio algivorus</name>
    <dbReference type="NCBI Taxonomy" id="1667024"/>
    <lineage>
        <taxon>Bacteria</taxon>
        <taxon>Pseudomonadati</taxon>
        <taxon>Pseudomonadota</taxon>
        <taxon>Gammaproteobacteria</taxon>
        <taxon>Vibrionales</taxon>
        <taxon>Vibrionaceae</taxon>
        <taxon>Vibrio</taxon>
    </lineage>
</organism>
<keyword evidence="5" id="KW-0963">Cytoplasm</keyword>
<comment type="function">
    <text evidence="1">Could be part of a sulfur-relay system.</text>
</comment>
<dbReference type="SUPFAM" id="SSF75169">
    <property type="entry name" value="DsrEFH-like"/>
    <property type="match status" value="1"/>
</dbReference>
<evidence type="ECO:0000256" key="2">
    <source>
        <dbReference type="ARBA" id="ARBA00004496"/>
    </source>
</evidence>
<comment type="similarity">
    <text evidence="3">Belongs to the DsrE/TusD family.</text>
</comment>
<dbReference type="RefSeq" id="WP_244943764.1">
    <property type="nucleotide sequence ID" value="NZ_BSPV01000005.1"/>
</dbReference>
<keyword evidence="8" id="KW-1185">Reference proteome</keyword>
<evidence type="ECO:0000256" key="3">
    <source>
        <dbReference type="ARBA" id="ARBA00007067"/>
    </source>
</evidence>
<evidence type="ECO:0000256" key="4">
    <source>
        <dbReference type="ARBA" id="ARBA00020425"/>
    </source>
</evidence>
<evidence type="ECO:0000256" key="6">
    <source>
        <dbReference type="ARBA" id="ARBA00022679"/>
    </source>
</evidence>
<evidence type="ECO:0000313" key="7">
    <source>
        <dbReference type="EMBL" id="GLT14792.1"/>
    </source>
</evidence>
<comment type="caution">
    <text evidence="7">The sequence shown here is derived from an EMBL/GenBank/DDBJ whole genome shotgun (WGS) entry which is preliminary data.</text>
</comment>
<dbReference type="InterPro" id="IPR003787">
    <property type="entry name" value="Sulphur_relay_DsrE/F-like"/>
</dbReference>
<dbReference type="EMBL" id="BSPV01000005">
    <property type="protein sequence ID" value="GLT14792.1"/>
    <property type="molecule type" value="Genomic_DNA"/>
</dbReference>
<reference evidence="8" key="1">
    <citation type="journal article" date="2019" name="Int. J. Syst. Evol. Microbiol.">
        <title>The Global Catalogue of Microorganisms (GCM) 10K type strain sequencing project: providing services to taxonomists for standard genome sequencing and annotation.</title>
        <authorList>
            <consortium name="The Broad Institute Genomics Platform"/>
            <consortium name="The Broad Institute Genome Sequencing Center for Infectious Disease"/>
            <person name="Wu L."/>
            <person name="Ma J."/>
        </authorList>
    </citation>
    <scope>NUCLEOTIDE SEQUENCE [LARGE SCALE GENOMIC DNA]</scope>
    <source>
        <strain evidence="8">NBRC 111146</strain>
    </source>
</reference>
<evidence type="ECO:0000256" key="1">
    <source>
        <dbReference type="ARBA" id="ARBA00002850"/>
    </source>
</evidence>
<dbReference type="PANTHER" id="PTHR34874:SF3">
    <property type="entry name" value="SULFURTRANSFERASE TUSD"/>
    <property type="match status" value="1"/>
</dbReference>
<evidence type="ECO:0000313" key="8">
    <source>
        <dbReference type="Proteomes" id="UP001157156"/>
    </source>
</evidence>
<dbReference type="Proteomes" id="UP001157156">
    <property type="component" value="Unassembled WGS sequence"/>
</dbReference>
<dbReference type="NCBIfam" id="NF001237">
    <property type="entry name" value="PRK00207.1"/>
    <property type="match status" value="1"/>
</dbReference>
<protein>
    <recommendedName>
        <fullName evidence="4">Sulfurtransferase TusD homolog</fullName>
    </recommendedName>
</protein>
<gene>
    <name evidence="7" type="primary">tusD</name>
    <name evidence="7" type="ORF">GCM10007931_17670</name>
</gene>
<dbReference type="Gene3D" id="3.40.1260.10">
    <property type="entry name" value="DsrEFH-like"/>
    <property type="match status" value="1"/>
</dbReference>
<keyword evidence="6" id="KW-0808">Transferase</keyword>
<sequence>MSQCFPLPEKVLTYSLLVNGSVYGNQSALNAYQFACALIERGHKLVSVFFYQDGVHHASSLVVPANDEFDLVKAWQQLSEQHEVRLESCVAASLRRGILDSNEAKTHGRDSCNVAQGFELAGLGGLAEAMLVQDRVVQF</sequence>
<dbReference type="InterPro" id="IPR027396">
    <property type="entry name" value="DsrEFH-like"/>
</dbReference>
<comment type="subcellular location">
    <subcellularLocation>
        <location evidence="2">Cytoplasm</location>
    </subcellularLocation>
</comment>
<dbReference type="InterPro" id="IPR017463">
    <property type="entry name" value="Sulphur_relay_TusD/DsrE"/>
</dbReference>
<name>A0ABQ6EPE6_9VIBR</name>
<dbReference type="PANTHER" id="PTHR34874">
    <property type="entry name" value="PROTEIN YCHN"/>
    <property type="match status" value="1"/>
</dbReference>
<evidence type="ECO:0000256" key="5">
    <source>
        <dbReference type="ARBA" id="ARBA00022490"/>
    </source>
</evidence>
<dbReference type="Pfam" id="PF02635">
    <property type="entry name" value="DsrE"/>
    <property type="match status" value="1"/>
</dbReference>
<accession>A0ABQ6EPE6</accession>
<dbReference type="NCBIfam" id="TIGR03012">
    <property type="entry name" value="sulf_tusD_dsrE"/>
    <property type="match status" value="1"/>
</dbReference>